<dbReference type="Proteomes" id="UP000314294">
    <property type="component" value="Unassembled WGS sequence"/>
</dbReference>
<evidence type="ECO:0000313" key="1">
    <source>
        <dbReference type="EMBL" id="TNN26661.1"/>
    </source>
</evidence>
<comment type="caution">
    <text evidence="1">The sequence shown here is derived from an EMBL/GenBank/DDBJ whole genome shotgun (WGS) entry which is preliminary data.</text>
</comment>
<proteinExistence type="predicted"/>
<accession>A0A4Z2ED43</accession>
<keyword evidence="2" id="KW-1185">Reference proteome</keyword>
<dbReference type="AlphaFoldDB" id="A0A4Z2ED43"/>
<sequence length="99" mass="10412">MARSLGQRSAAVQWGETDYQTMVGGAAVHLQKVTCGAFFNPARGLALPLVERGEFPALAAGRRSPRGVSLKSLFRGDIMRGGASLFKGRGVASCFTVSP</sequence>
<evidence type="ECO:0000313" key="2">
    <source>
        <dbReference type="Proteomes" id="UP000314294"/>
    </source>
</evidence>
<dbReference type="EMBL" id="SRLO01009772">
    <property type="protein sequence ID" value="TNN26661.1"/>
    <property type="molecule type" value="Genomic_DNA"/>
</dbReference>
<protein>
    <submittedName>
        <fullName evidence="1">Uncharacterized protein</fullName>
    </submittedName>
</protein>
<organism evidence="1 2">
    <name type="scientific">Liparis tanakae</name>
    <name type="common">Tanaka's snailfish</name>
    <dbReference type="NCBI Taxonomy" id="230148"/>
    <lineage>
        <taxon>Eukaryota</taxon>
        <taxon>Metazoa</taxon>
        <taxon>Chordata</taxon>
        <taxon>Craniata</taxon>
        <taxon>Vertebrata</taxon>
        <taxon>Euteleostomi</taxon>
        <taxon>Actinopterygii</taxon>
        <taxon>Neopterygii</taxon>
        <taxon>Teleostei</taxon>
        <taxon>Neoteleostei</taxon>
        <taxon>Acanthomorphata</taxon>
        <taxon>Eupercaria</taxon>
        <taxon>Perciformes</taxon>
        <taxon>Cottioidei</taxon>
        <taxon>Cottales</taxon>
        <taxon>Liparidae</taxon>
        <taxon>Liparis</taxon>
    </lineage>
</organism>
<gene>
    <name evidence="1" type="ORF">EYF80_063203</name>
</gene>
<reference evidence="1 2" key="1">
    <citation type="submission" date="2019-03" db="EMBL/GenBank/DDBJ databases">
        <title>First draft genome of Liparis tanakae, snailfish: a comprehensive survey of snailfish specific genes.</title>
        <authorList>
            <person name="Kim W."/>
            <person name="Song I."/>
            <person name="Jeong J.-H."/>
            <person name="Kim D."/>
            <person name="Kim S."/>
            <person name="Ryu S."/>
            <person name="Song J.Y."/>
            <person name="Lee S.K."/>
        </authorList>
    </citation>
    <scope>NUCLEOTIDE SEQUENCE [LARGE SCALE GENOMIC DNA]</scope>
    <source>
        <tissue evidence="1">Muscle</tissue>
    </source>
</reference>
<name>A0A4Z2ED43_9TELE</name>